<dbReference type="PROSITE" id="PS51123">
    <property type="entry name" value="OMPA_2"/>
    <property type="match status" value="1"/>
</dbReference>
<keyword evidence="7" id="KW-1185">Reference proteome</keyword>
<keyword evidence="2 4" id="KW-0472">Membrane</keyword>
<dbReference type="CDD" id="cd07185">
    <property type="entry name" value="OmpA_C-like"/>
    <property type="match status" value="1"/>
</dbReference>
<dbReference type="Proteomes" id="UP001203342">
    <property type="component" value="Unassembled WGS sequence"/>
</dbReference>
<dbReference type="Gene3D" id="2.60.40.1120">
    <property type="entry name" value="Carboxypeptidase-like, regulatory domain"/>
    <property type="match status" value="1"/>
</dbReference>
<dbReference type="SUPFAM" id="SSF48452">
    <property type="entry name" value="TPR-like"/>
    <property type="match status" value="1"/>
</dbReference>
<dbReference type="InterPro" id="IPR011659">
    <property type="entry name" value="WD40"/>
</dbReference>
<dbReference type="RefSeq" id="WP_250583205.1">
    <property type="nucleotide sequence ID" value="NZ_JAMLJN010000015.1"/>
</dbReference>
<dbReference type="Gene3D" id="1.25.40.10">
    <property type="entry name" value="Tetratricopeptide repeat domain"/>
    <property type="match status" value="1"/>
</dbReference>
<comment type="subcellular location">
    <subcellularLocation>
        <location evidence="1">Cell outer membrane</location>
    </subcellularLocation>
</comment>
<dbReference type="SUPFAM" id="SSF82171">
    <property type="entry name" value="DPP6 N-terminal domain-like"/>
    <property type="match status" value="1"/>
</dbReference>
<dbReference type="InterPro" id="IPR011990">
    <property type="entry name" value="TPR-like_helical_dom_sf"/>
</dbReference>
<proteinExistence type="predicted"/>
<evidence type="ECO:0000256" key="2">
    <source>
        <dbReference type="ARBA" id="ARBA00023136"/>
    </source>
</evidence>
<dbReference type="InterPro" id="IPR036737">
    <property type="entry name" value="OmpA-like_sf"/>
</dbReference>
<dbReference type="SUPFAM" id="SSF103088">
    <property type="entry name" value="OmpA-like"/>
    <property type="match status" value="1"/>
</dbReference>
<evidence type="ECO:0000259" key="5">
    <source>
        <dbReference type="PROSITE" id="PS51123"/>
    </source>
</evidence>
<dbReference type="PANTHER" id="PTHR30329:SF21">
    <property type="entry name" value="LIPOPROTEIN YIAD-RELATED"/>
    <property type="match status" value="1"/>
</dbReference>
<dbReference type="EMBL" id="JAMLJN010000015">
    <property type="protein sequence ID" value="MCL9771199.1"/>
    <property type="molecule type" value="Genomic_DNA"/>
</dbReference>
<dbReference type="Pfam" id="PF07676">
    <property type="entry name" value="PD40"/>
    <property type="match status" value="3"/>
</dbReference>
<dbReference type="PRINTS" id="PR01021">
    <property type="entry name" value="OMPADOMAIN"/>
</dbReference>
<dbReference type="InterPro" id="IPR006665">
    <property type="entry name" value="OmpA-like"/>
</dbReference>
<dbReference type="Gene3D" id="3.30.1330.60">
    <property type="entry name" value="OmpA-like domain"/>
    <property type="match status" value="1"/>
</dbReference>
<dbReference type="InterPro" id="IPR050330">
    <property type="entry name" value="Bact_OuterMem_StrucFunc"/>
</dbReference>
<dbReference type="Pfam" id="PF13620">
    <property type="entry name" value="CarboxypepD_reg"/>
    <property type="match status" value="1"/>
</dbReference>
<gene>
    <name evidence="6" type="ORF">NAT47_12320</name>
</gene>
<dbReference type="Pfam" id="PF00691">
    <property type="entry name" value="OmpA"/>
    <property type="match status" value="1"/>
</dbReference>
<dbReference type="InterPro" id="IPR006664">
    <property type="entry name" value="OMP_bac"/>
</dbReference>
<evidence type="ECO:0000256" key="1">
    <source>
        <dbReference type="ARBA" id="ARBA00004442"/>
    </source>
</evidence>
<evidence type="ECO:0000256" key="3">
    <source>
        <dbReference type="ARBA" id="ARBA00023237"/>
    </source>
</evidence>
<dbReference type="PANTHER" id="PTHR30329">
    <property type="entry name" value="STATOR ELEMENT OF FLAGELLAR MOTOR COMPLEX"/>
    <property type="match status" value="1"/>
</dbReference>
<accession>A0ABT0TJM5</accession>
<sequence length="649" mass="73304">MKNRILYFIVFCIVSTNVYSQKLKEQKADQEYQNFAYFDAIKTYERIYSKGYKNQSLLEKLGNSYYFNADLENAAKWYGRLFEFSKDITPEYYYRYAQSLKAIKDYKRAQEIMILFDQKRSNEIRAKLDMAQRDYLAQIKKNSGRYTIENAGINSVYSDYGSSFYNDKLVFTTARDTGSFIKRKHSWTGESFTNLYSADIDGSGMLSNATKFTKHLNSRYHESTPAFTKDGKTAYFTRNNYLNGKKGSDDNNSNLLKIYKATLVKGKWTNITELPFDSDGYSVAHPALSPDEKTLYFSSNMPGTKGKSDLFKVAIHLDGSFGTPINLGDAINTEGKETFPMVTAEGELYFASDGHPGLGGLDIFVAQITSEGSYKNVQNVGEPINSPKDDFGFLINDQTRIGYFTSNREGGIGGDDIYKFIELKKLICEQALSGIVTDKETGMPLAGAKVTLSDGEFKILKEITTTEDGTFDFGKVECESKYYIKTDKLAYNTQENPTTISDESGKTFVKIELQKTINPYTVGQGLEKVLEIKQIYFDLNKSNITPLAEIELAKILDVLQQNPTMTIDVRSHTDCRQSAKYNMVLSDRRVKSTIAWLVAKGIDKSRLTGRGYGESQLVNDCGCEGNKKSDCTEAEHQANRRSEFIITHL</sequence>
<keyword evidence="3" id="KW-0998">Cell outer membrane</keyword>
<dbReference type="InterPro" id="IPR008969">
    <property type="entry name" value="CarboxyPept-like_regulatory"/>
</dbReference>
<evidence type="ECO:0000313" key="7">
    <source>
        <dbReference type="Proteomes" id="UP001203342"/>
    </source>
</evidence>
<comment type="caution">
    <text evidence="6">The sequence shown here is derived from an EMBL/GenBank/DDBJ whole genome shotgun (WGS) entry which is preliminary data.</text>
</comment>
<name>A0ABT0TJM5_9FLAO</name>
<protein>
    <submittedName>
        <fullName evidence="6">OmpA family protein</fullName>
    </submittedName>
</protein>
<dbReference type="InterPro" id="IPR011042">
    <property type="entry name" value="6-blade_b-propeller_TolB-like"/>
</dbReference>
<organism evidence="6 7">
    <name type="scientific">Flavobacterium fragile</name>
    <dbReference type="NCBI Taxonomy" id="2949085"/>
    <lineage>
        <taxon>Bacteria</taxon>
        <taxon>Pseudomonadati</taxon>
        <taxon>Bacteroidota</taxon>
        <taxon>Flavobacteriia</taxon>
        <taxon>Flavobacteriales</taxon>
        <taxon>Flavobacteriaceae</taxon>
        <taxon>Flavobacterium</taxon>
    </lineage>
</organism>
<evidence type="ECO:0000256" key="4">
    <source>
        <dbReference type="PROSITE-ProRule" id="PRU00473"/>
    </source>
</evidence>
<dbReference type="Gene3D" id="2.120.10.30">
    <property type="entry name" value="TolB, C-terminal domain"/>
    <property type="match status" value="1"/>
</dbReference>
<dbReference type="SUPFAM" id="SSF49464">
    <property type="entry name" value="Carboxypeptidase regulatory domain-like"/>
    <property type="match status" value="1"/>
</dbReference>
<reference evidence="6 7" key="1">
    <citation type="submission" date="2022-05" db="EMBL/GenBank/DDBJ databases">
        <title>Flavobacterium sp., isolated from activated sludge.</title>
        <authorList>
            <person name="Ran Q."/>
        </authorList>
    </citation>
    <scope>NUCLEOTIDE SEQUENCE [LARGE SCALE GENOMIC DNA]</scope>
    <source>
        <strain evidence="6 7">HXWNR69</strain>
    </source>
</reference>
<feature type="domain" description="OmpA-like" evidence="5">
    <location>
        <begin position="524"/>
        <end position="649"/>
    </location>
</feature>
<evidence type="ECO:0000313" key="6">
    <source>
        <dbReference type="EMBL" id="MCL9771199.1"/>
    </source>
</evidence>